<dbReference type="InterPro" id="IPR006665">
    <property type="entry name" value="OmpA-like"/>
</dbReference>
<dbReference type="OrthoDB" id="9792021at2"/>
<evidence type="ECO:0000259" key="6">
    <source>
        <dbReference type="PROSITE" id="PS51123"/>
    </source>
</evidence>
<evidence type="ECO:0000313" key="7">
    <source>
        <dbReference type="EMBL" id="AXA85030.1"/>
    </source>
</evidence>
<feature type="signal peptide" evidence="5">
    <location>
        <begin position="1"/>
        <end position="21"/>
    </location>
</feature>
<gene>
    <name evidence="7" type="ORF">DCD74_10375</name>
</gene>
<dbReference type="AlphaFoldDB" id="A0A344J7M0"/>
<sequence>MKKTLLSLAVMALLFTGCKQADDAASATPAAPASQDATASGEAPAATGFDIEKVPMSTATLGDFPYITLPAGYSNKGYGQTNKAFARFPFWVDGQAHWVEGRFHGEVFYPEQGKDFSGLEVIRNFEALIQQMGGVKVSEGRIPTEAIKSWGDEITQGFIDGLGDVYSETTRVYVVRRPEGNIWLHLLVDSVGASYVIGQEKAFQQTAQLLPASELKKQIDAAGKVALQVNFATDKTDVLPDSLPQIEQVVALLKDDPALRLAINGHTDDSGDAAHNQQLSEGRAKAVVALLVGRGIEASRLSAAGFGSAQPVAENATAEGKAKNRRVELVKQ</sequence>
<keyword evidence="3" id="KW-0998">Cell outer membrane</keyword>
<dbReference type="Proteomes" id="UP000251842">
    <property type="component" value="Chromosome"/>
</dbReference>
<keyword evidence="7" id="KW-0969">Cilium</keyword>
<dbReference type="KEGG" id="lue:DCD74_10375"/>
<dbReference type="RefSeq" id="WP_112927242.1">
    <property type="nucleotide sequence ID" value="NZ_CP029556.1"/>
</dbReference>
<keyword evidence="7" id="KW-0282">Flagellum</keyword>
<evidence type="ECO:0000256" key="2">
    <source>
        <dbReference type="ARBA" id="ARBA00023136"/>
    </source>
</evidence>
<protein>
    <submittedName>
        <fullName evidence="7">Flagellar motor protein MotB</fullName>
    </submittedName>
</protein>
<dbReference type="PANTHER" id="PTHR30329:SF21">
    <property type="entry name" value="LIPOPROTEIN YIAD-RELATED"/>
    <property type="match status" value="1"/>
</dbReference>
<keyword evidence="8" id="KW-1185">Reference proteome</keyword>
<feature type="domain" description="OmpA-like" evidence="6">
    <location>
        <begin position="218"/>
        <end position="332"/>
    </location>
</feature>
<dbReference type="GO" id="GO:0009279">
    <property type="term" value="C:cell outer membrane"/>
    <property type="evidence" value="ECO:0007669"/>
    <property type="project" value="UniProtKB-SubCell"/>
</dbReference>
<keyword evidence="7" id="KW-0966">Cell projection</keyword>
<dbReference type="InterPro" id="IPR036737">
    <property type="entry name" value="OmpA-like_sf"/>
</dbReference>
<name>A0A344J7M0_9GAMM</name>
<dbReference type="InterPro" id="IPR006664">
    <property type="entry name" value="OMP_bac"/>
</dbReference>
<dbReference type="Gene3D" id="3.30.1330.60">
    <property type="entry name" value="OmpA-like domain"/>
    <property type="match status" value="1"/>
</dbReference>
<dbReference type="PROSITE" id="PS51257">
    <property type="entry name" value="PROKAR_LIPOPROTEIN"/>
    <property type="match status" value="1"/>
</dbReference>
<dbReference type="PROSITE" id="PS51123">
    <property type="entry name" value="OMPA_2"/>
    <property type="match status" value="1"/>
</dbReference>
<evidence type="ECO:0000256" key="4">
    <source>
        <dbReference type="PROSITE-ProRule" id="PRU00473"/>
    </source>
</evidence>
<dbReference type="CDD" id="cd07185">
    <property type="entry name" value="OmpA_C-like"/>
    <property type="match status" value="1"/>
</dbReference>
<keyword evidence="5" id="KW-0732">Signal</keyword>
<evidence type="ECO:0000313" key="8">
    <source>
        <dbReference type="Proteomes" id="UP000251842"/>
    </source>
</evidence>
<keyword evidence="2 4" id="KW-0472">Membrane</keyword>
<reference evidence="8" key="1">
    <citation type="submission" date="2018-05" db="EMBL/GenBank/DDBJ databases">
        <title>Luteimonas pekinense sp. nov., isolated from human Meibomian gland secretions, Beijing, China.</title>
        <authorList>
            <person name="Wen T."/>
            <person name="Bai H."/>
            <person name="Lv H."/>
        </authorList>
    </citation>
    <scope>NUCLEOTIDE SEQUENCE [LARGE SCALE GENOMIC DNA]</scope>
    <source>
        <strain evidence="8">83-4</strain>
    </source>
</reference>
<proteinExistence type="predicted"/>
<comment type="subcellular location">
    <subcellularLocation>
        <location evidence="1">Cell outer membrane</location>
    </subcellularLocation>
</comment>
<evidence type="ECO:0000256" key="1">
    <source>
        <dbReference type="ARBA" id="ARBA00004442"/>
    </source>
</evidence>
<dbReference type="EMBL" id="CP029556">
    <property type="protein sequence ID" value="AXA85030.1"/>
    <property type="molecule type" value="Genomic_DNA"/>
</dbReference>
<accession>A0A344J7M0</accession>
<evidence type="ECO:0000256" key="3">
    <source>
        <dbReference type="ARBA" id="ARBA00023237"/>
    </source>
</evidence>
<dbReference type="SUPFAM" id="SSF103088">
    <property type="entry name" value="OmpA-like"/>
    <property type="match status" value="1"/>
</dbReference>
<dbReference type="PRINTS" id="PR01021">
    <property type="entry name" value="OMPADOMAIN"/>
</dbReference>
<feature type="chain" id="PRO_5016674414" evidence="5">
    <location>
        <begin position="22"/>
        <end position="332"/>
    </location>
</feature>
<dbReference type="Pfam" id="PF00691">
    <property type="entry name" value="OmpA"/>
    <property type="match status" value="1"/>
</dbReference>
<evidence type="ECO:0000256" key="5">
    <source>
        <dbReference type="SAM" id="SignalP"/>
    </source>
</evidence>
<dbReference type="InterPro" id="IPR050330">
    <property type="entry name" value="Bact_OuterMem_StrucFunc"/>
</dbReference>
<organism evidence="7 8">
    <name type="scientific">Solilutibacter oculi</name>
    <dbReference type="NCBI Taxonomy" id="2698682"/>
    <lineage>
        <taxon>Bacteria</taxon>
        <taxon>Pseudomonadati</taxon>
        <taxon>Pseudomonadota</taxon>
        <taxon>Gammaproteobacteria</taxon>
        <taxon>Lysobacterales</taxon>
        <taxon>Lysobacteraceae</taxon>
        <taxon>Solilutibacter</taxon>
    </lineage>
</organism>
<dbReference type="PANTHER" id="PTHR30329">
    <property type="entry name" value="STATOR ELEMENT OF FLAGELLAR MOTOR COMPLEX"/>
    <property type="match status" value="1"/>
</dbReference>